<protein>
    <recommendedName>
        <fullName evidence="1">DUF5615 domain-containing protein</fullName>
    </recommendedName>
</protein>
<evidence type="ECO:0000259" key="1">
    <source>
        <dbReference type="Pfam" id="PF18480"/>
    </source>
</evidence>
<comment type="caution">
    <text evidence="2">The sequence shown here is derived from an EMBL/GenBank/DDBJ whole genome shotgun (WGS) entry which is preliminary data.</text>
</comment>
<dbReference type="AlphaFoldDB" id="A0A662DLX8"/>
<proteinExistence type="predicted"/>
<dbReference type="EMBL" id="QMQB01000008">
    <property type="protein sequence ID" value="RLE15139.1"/>
    <property type="molecule type" value="Genomic_DNA"/>
</dbReference>
<gene>
    <name evidence="2" type="ORF">DRI96_00370</name>
</gene>
<name>A0A662DLX8_UNCAE</name>
<sequence>MRIYVDENLPKKVVFFMENKLRWDVKCVILDDNLQGKKDLYHHRKARKEGRILLTRDKDYLDPHWFPLHRTMGIIIVEEKNTKRLIHILKLLSKFLDKVMQENSHYLSSLKIIASLSGVKLSYLGERGNIEEKFYSWSDFSFS</sequence>
<dbReference type="Pfam" id="PF18480">
    <property type="entry name" value="DUF5615"/>
    <property type="match status" value="1"/>
</dbReference>
<accession>A0A662DLX8</accession>
<organism evidence="2 3">
    <name type="scientific">Aerophobetes bacterium</name>
    <dbReference type="NCBI Taxonomy" id="2030807"/>
    <lineage>
        <taxon>Bacteria</taxon>
        <taxon>Candidatus Aerophobota</taxon>
    </lineage>
</organism>
<evidence type="ECO:0000313" key="2">
    <source>
        <dbReference type="EMBL" id="RLE15139.1"/>
    </source>
</evidence>
<dbReference type="InterPro" id="IPR041049">
    <property type="entry name" value="DUF5615"/>
</dbReference>
<evidence type="ECO:0000313" key="3">
    <source>
        <dbReference type="Proteomes" id="UP000267654"/>
    </source>
</evidence>
<reference evidence="2 3" key="1">
    <citation type="submission" date="2018-06" db="EMBL/GenBank/DDBJ databases">
        <title>Extensive metabolic versatility and redundancy in microbially diverse, dynamic hydrothermal sediments.</title>
        <authorList>
            <person name="Dombrowski N."/>
            <person name="Teske A."/>
            <person name="Baker B.J."/>
        </authorList>
    </citation>
    <scope>NUCLEOTIDE SEQUENCE [LARGE SCALE GENOMIC DNA]</scope>
    <source>
        <strain evidence="2">B19_G9</strain>
    </source>
</reference>
<feature type="domain" description="DUF5615" evidence="1">
    <location>
        <begin position="1"/>
        <end position="99"/>
    </location>
</feature>
<dbReference type="Proteomes" id="UP000267654">
    <property type="component" value="Unassembled WGS sequence"/>
</dbReference>